<dbReference type="EMBL" id="GL349444">
    <property type="protein sequence ID" value="KNC46740.1"/>
    <property type="molecule type" value="Genomic_DNA"/>
</dbReference>
<reference evidence="2 3" key="1">
    <citation type="submission" date="2010-05" db="EMBL/GenBank/DDBJ databases">
        <title>The Genome Sequence of Thecamonas trahens ATCC 50062.</title>
        <authorList>
            <consortium name="The Broad Institute Genome Sequencing Platform"/>
            <person name="Russ C."/>
            <person name="Cuomo C."/>
            <person name="Shea T."/>
            <person name="Young S.K."/>
            <person name="Zeng Q."/>
            <person name="Koehrsen M."/>
            <person name="Haas B."/>
            <person name="Borodovsky M."/>
            <person name="Guigo R."/>
            <person name="Alvarado L."/>
            <person name="Berlin A."/>
            <person name="Bochicchio J."/>
            <person name="Borenstein D."/>
            <person name="Chapman S."/>
            <person name="Chen Z."/>
            <person name="Freedman E."/>
            <person name="Gellesch M."/>
            <person name="Goldberg J."/>
            <person name="Griggs A."/>
            <person name="Gujja S."/>
            <person name="Heilman E."/>
            <person name="Heiman D."/>
            <person name="Hepburn T."/>
            <person name="Howarth C."/>
            <person name="Jen D."/>
            <person name="Larson L."/>
            <person name="Mehta T."/>
            <person name="Park D."/>
            <person name="Pearson M."/>
            <person name="Roberts A."/>
            <person name="Saif S."/>
            <person name="Shenoy N."/>
            <person name="Sisk P."/>
            <person name="Stolte C."/>
            <person name="Sykes S."/>
            <person name="Thomson T."/>
            <person name="Walk T."/>
            <person name="White J."/>
            <person name="Yandava C."/>
            <person name="Burger G."/>
            <person name="Gray M.W."/>
            <person name="Holland P.W.H."/>
            <person name="King N."/>
            <person name="Lang F.B.F."/>
            <person name="Roger A.J."/>
            <person name="Ruiz-Trillo I."/>
            <person name="Lander E."/>
            <person name="Nusbaum C."/>
        </authorList>
    </citation>
    <scope>NUCLEOTIDE SEQUENCE [LARGE SCALE GENOMIC DNA]</scope>
    <source>
        <strain evidence="2 3">ATCC 50062</strain>
    </source>
</reference>
<protein>
    <recommendedName>
        <fullName evidence="4">BZIP domain-containing protein</fullName>
    </recommendedName>
</protein>
<evidence type="ECO:0000256" key="1">
    <source>
        <dbReference type="SAM" id="MobiDB-lite"/>
    </source>
</evidence>
<gene>
    <name evidence="2" type="ORF">AMSG_03168</name>
</gene>
<organism evidence="2 3">
    <name type="scientific">Thecamonas trahens ATCC 50062</name>
    <dbReference type="NCBI Taxonomy" id="461836"/>
    <lineage>
        <taxon>Eukaryota</taxon>
        <taxon>Apusozoa</taxon>
        <taxon>Apusomonadida</taxon>
        <taxon>Apusomonadidae</taxon>
        <taxon>Thecamonas</taxon>
    </lineage>
</organism>
<feature type="region of interest" description="Disordered" evidence="1">
    <location>
        <begin position="1"/>
        <end position="35"/>
    </location>
</feature>
<feature type="compositionally biased region" description="Polar residues" evidence="1">
    <location>
        <begin position="1"/>
        <end position="10"/>
    </location>
</feature>
<sequence length="88" mass="10247">MDVSTTSTASQRRRKKRMRRVPDSIKSSEGLGGEEAEAVDRLLRENRELKNKNRLLEFKIQVLTDMLTCERLDSLAREQLLLEQTQQT</sequence>
<evidence type="ECO:0008006" key="4">
    <source>
        <dbReference type="Google" id="ProtNLM"/>
    </source>
</evidence>
<proteinExistence type="predicted"/>
<evidence type="ECO:0000313" key="3">
    <source>
        <dbReference type="Proteomes" id="UP000054408"/>
    </source>
</evidence>
<dbReference type="GeneID" id="25562790"/>
<dbReference type="Proteomes" id="UP000054408">
    <property type="component" value="Unassembled WGS sequence"/>
</dbReference>
<name>A0A0L0D3G8_THETB</name>
<dbReference type="RefSeq" id="XP_013760020.1">
    <property type="nucleotide sequence ID" value="XM_013904566.1"/>
</dbReference>
<accession>A0A0L0D3G8</accession>
<keyword evidence="3" id="KW-1185">Reference proteome</keyword>
<dbReference type="AlphaFoldDB" id="A0A0L0D3G8"/>
<evidence type="ECO:0000313" key="2">
    <source>
        <dbReference type="EMBL" id="KNC46740.1"/>
    </source>
</evidence>